<evidence type="ECO:0000313" key="2">
    <source>
        <dbReference type="Proteomes" id="UP001500945"/>
    </source>
</evidence>
<reference evidence="2" key="1">
    <citation type="journal article" date="2019" name="Int. J. Syst. Evol. Microbiol.">
        <title>The Global Catalogue of Microorganisms (GCM) 10K type strain sequencing project: providing services to taxonomists for standard genome sequencing and annotation.</title>
        <authorList>
            <consortium name="The Broad Institute Genomics Platform"/>
            <consortium name="The Broad Institute Genome Sequencing Center for Infectious Disease"/>
            <person name="Wu L."/>
            <person name="Ma J."/>
        </authorList>
    </citation>
    <scope>NUCLEOTIDE SEQUENCE [LARGE SCALE GENOMIC DNA]</scope>
    <source>
        <strain evidence="2">JCM 17809</strain>
    </source>
</reference>
<comment type="caution">
    <text evidence="1">The sequence shown here is derived from an EMBL/GenBank/DDBJ whole genome shotgun (WGS) entry which is preliminary data.</text>
</comment>
<sequence>MRWEGLFADLEGQLAAEERRELDDEVAERTRRERALVTLCARLEAAVGGDVRLGLLDGRRVNGDLEDLGDGWLLVRGRVGGRELLVPTASVVTVTALASHAEPGRPARRFGLGYALRALSRDRATVAVSLVGGGAAVVGTIDAVGADHLDVAEHAEGVPRRRENVTAVTTLPFGAVVAVEARR</sequence>
<evidence type="ECO:0000313" key="1">
    <source>
        <dbReference type="EMBL" id="GAA4408480.1"/>
    </source>
</evidence>
<dbReference type="Proteomes" id="UP001500945">
    <property type="component" value="Unassembled WGS sequence"/>
</dbReference>
<name>A0ABP8KK10_9MICO</name>
<keyword evidence="2" id="KW-1185">Reference proteome</keyword>
<protein>
    <submittedName>
        <fullName evidence="1">Uncharacterized protein</fullName>
    </submittedName>
</protein>
<proteinExistence type="predicted"/>
<dbReference type="EMBL" id="BAABGM010000015">
    <property type="protein sequence ID" value="GAA4408480.1"/>
    <property type="molecule type" value="Genomic_DNA"/>
</dbReference>
<gene>
    <name evidence="1" type="ORF">GCM10023168_25960</name>
</gene>
<dbReference type="RefSeq" id="WP_345206657.1">
    <property type="nucleotide sequence ID" value="NZ_BAABGM010000015.1"/>
</dbReference>
<organism evidence="1 2">
    <name type="scientific">Fodinibacter luteus</name>
    <dbReference type="NCBI Taxonomy" id="552064"/>
    <lineage>
        <taxon>Bacteria</taxon>
        <taxon>Bacillati</taxon>
        <taxon>Actinomycetota</taxon>
        <taxon>Actinomycetes</taxon>
        <taxon>Micrococcales</taxon>
        <taxon>Intrasporangiaceae</taxon>
        <taxon>Fodinibacter (ex Wang et al. 2009)</taxon>
    </lineage>
</organism>
<accession>A0ABP8KK10</accession>